<name>A0A1X3DEI8_9NEIS</name>
<protein>
    <submittedName>
        <fullName evidence="2">Uncharacterized protein</fullName>
    </submittedName>
</protein>
<dbReference type="OrthoDB" id="597531at2"/>
<sequence length="272" mass="31250">MKKKVAVALAAVLSAGLVSAAQAKRPVEFTVGSEYYRETYREYTNGTERLMQERGNLWSLNGGIKYSFNDRHAAKIEGRYSHGESDYTGQYMEDSYYGEAVIQNVPRRAYDIRVSYEYTQPLNEKLDLVLETGLGHRTLKDLGSRVNQYDYDRKNHTLYARVGAGLDIKLPRSFEINPKVAYNHMLHGRQHSYHNGYANKFKQSGGRGIEVEVPVSKRFANDSKLSFGPFYRGWKVPDSERIYSVDDDGRLWNAREPKNYTHEAGVKLQYSF</sequence>
<evidence type="ECO:0000256" key="1">
    <source>
        <dbReference type="SAM" id="SignalP"/>
    </source>
</evidence>
<proteinExistence type="predicted"/>
<reference evidence="3" key="1">
    <citation type="submission" date="2017-01" db="EMBL/GenBank/DDBJ databases">
        <authorList>
            <person name="Wolfgang W.J."/>
            <person name="Cole J."/>
            <person name="Wroblewski D."/>
            <person name="Mcginnis J."/>
            <person name="Musser K.A."/>
        </authorList>
    </citation>
    <scope>NUCLEOTIDE SEQUENCE [LARGE SCALE GENOMIC DNA]</scope>
    <source>
        <strain evidence="3">DSM 19151</strain>
    </source>
</reference>
<keyword evidence="1" id="KW-0732">Signal</keyword>
<feature type="signal peptide" evidence="1">
    <location>
        <begin position="1"/>
        <end position="20"/>
    </location>
</feature>
<dbReference type="InterPro" id="IPR020080">
    <property type="entry name" value="OM_adhesin/peptidase_omptin"/>
</dbReference>
<feature type="chain" id="PRO_5012349257" evidence="1">
    <location>
        <begin position="21"/>
        <end position="272"/>
    </location>
</feature>
<dbReference type="SUPFAM" id="SSF69917">
    <property type="entry name" value="OMPT-like"/>
    <property type="match status" value="1"/>
</dbReference>
<accession>A0A1X3DEI8</accession>
<dbReference type="RefSeq" id="WP_085365179.1">
    <property type="nucleotide sequence ID" value="NZ_CAUJPZ010000011.1"/>
</dbReference>
<dbReference type="Pfam" id="PF07239">
    <property type="entry name" value="OpcA"/>
    <property type="match status" value="1"/>
</dbReference>
<dbReference type="AlphaFoldDB" id="A0A1X3DEI8"/>
<dbReference type="Proteomes" id="UP000193118">
    <property type="component" value="Unassembled WGS sequence"/>
</dbReference>
<dbReference type="EMBL" id="MTBO01000003">
    <property type="protein sequence ID" value="OSI18300.1"/>
    <property type="molecule type" value="Genomic_DNA"/>
</dbReference>
<evidence type="ECO:0000313" key="3">
    <source>
        <dbReference type="Proteomes" id="UP000193118"/>
    </source>
</evidence>
<organism evidence="2 3">
    <name type="scientific">Neisseria dentiae</name>
    <dbReference type="NCBI Taxonomy" id="194197"/>
    <lineage>
        <taxon>Bacteria</taxon>
        <taxon>Pseudomonadati</taxon>
        <taxon>Pseudomonadota</taxon>
        <taxon>Betaproteobacteria</taxon>
        <taxon>Neisseriales</taxon>
        <taxon>Neisseriaceae</taxon>
        <taxon>Neisseria</taxon>
    </lineage>
</organism>
<evidence type="ECO:0000313" key="2">
    <source>
        <dbReference type="EMBL" id="OSI18300.1"/>
    </source>
</evidence>
<dbReference type="Gene3D" id="2.40.128.100">
    <property type="entry name" value="OPCA outer membrane adhesin/invasin"/>
    <property type="match status" value="1"/>
</dbReference>
<comment type="caution">
    <text evidence="2">The sequence shown here is derived from an EMBL/GenBank/DDBJ whole genome shotgun (WGS) entry which is preliminary data.</text>
</comment>
<keyword evidence="3" id="KW-1185">Reference proteome</keyword>
<dbReference type="InterPro" id="IPR009876">
    <property type="entry name" value="OM_adhesin_OpcA"/>
</dbReference>
<gene>
    <name evidence="2" type="ORF">BWD09_02575</name>
</gene>
<dbReference type="GeneID" id="94581203"/>
<dbReference type="GO" id="GO:0004190">
    <property type="term" value="F:aspartic-type endopeptidase activity"/>
    <property type="evidence" value="ECO:0007669"/>
    <property type="project" value="InterPro"/>
</dbReference>